<dbReference type="EMBL" id="MN740968">
    <property type="protein sequence ID" value="QHU20345.1"/>
    <property type="molecule type" value="Genomic_DNA"/>
</dbReference>
<dbReference type="AlphaFoldDB" id="A0A6C0KQQ2"/>
<accession>A0A6C0KQQ2</accession>
<reference evidence="1" key="1">
    <citation type="journal article" date="2020" name="Nature">
        <title>Giant virus diversity and host interactions through global metagenomics.</title>
        <authorList>
            <person name="Schulz F."/>
            <person name="Roux S."/>
            <person name="Paez-Espino D."/>
            <person name="Jungbluth S."/>
            <person name="Walsh D.A."/>
            <person name="Denef V.J."/>
            <person name="McMahon K.D."/>
            <person name="Konstantinidis K.T."/>
            <person name="Eloe-Fadrosh E.A."/>
            <person name="Kyrpides N.C."/>
            <person name="Woyke T."/>
        </authorList>
    </citation>
    <scope>NUCLEOTIDE SEQUENCE</scope>
    <source>
        <strain evidence="1">GVMAG-S-3300013093-109</strain>
    </source>
</reference>
<name>A0A6C0KQQ2_9ZZZZ</name>
<sequence length="36" mass="4187">MTYAIFDAIMPGRISTVFIMCLFLENLKIKIDEDFS</sequence>
<evidence type="ECO:0000313" key="1">
    <source>
        <dbReference type="EMBL" id="QHU20345.1"/>
    </source>
</evidence>
<proteinExistence type="predicted"/>
<organism evidence="1">
    <name type="scientific">viral metagenome</name>
    <dbReference type="NCBI Taxonomy" id="1070528"/>
    <lineage>
        <taxon>unclassified sequences</taxon>
        <taxon>metagenomes</taxon>
        <taxon>organismal metagenomes</taxon>
    </lineage>
</organism>
<protein>
    <submittedName>
        <fullName evidence="1">Uncharacterized protein</fullName>
    </submittedName>
</protein>